<evidence type="ECO:0000256" key="1">
    <source>
        <dbReference type="SAM" id="Phobius"/>
    </source>
</evidence>
<feature type="transmembrane region" description="Helical" evidence="1">
    <location>
        <begin position="50"/>
        <end position="69"/>
    </location>
</feature>
<reference evidence="2 3" key="1">
    <citation type="submission" date="2020-08" db="EMBL/GenBank/DDBJ databases">
        <title>Genomic Encyclopedia of Type Strains, Phase IV (KMG-V): Genome sequencing to study the core and pangenomes of soil and plant-associated prokaryotes.</title>
        <authorList>
            <person name="Whitman W."/>
        </authorList>
    </citation>
    <scope>NUCLEOTIDE SEQUENCE [LARGE SCALE GENOMIC DNA]</scope>
    <source>
        <strain evidence="2 3">SEMIA 402</strain>
    </source>
</reference>
<dbReference type="Proteomes" id="UP000533641">
    <property type="component" value="Unassembled WGS sequence"/>
</dbReference>
<keyword evidence="1" id="KW-0812">Transmembrane</keyword>
<evidence type="ECO:0000313" key="3">
    <source>
        <dbReference type="Proteomes" id="UP000533641"/>
    </source>
</evidence>
<evidence type="ECO:0000313" key="2">
    <source>
        <dbReference type="EMBL" id="MBB4274100.1"/>
    </source>
</evidence>
<dbReference type="AlphaFoldDB" id="A0A7W6WDS4"/>
<sequence>MKRSSNGFHVAAACSIAAVVATVVPAIFGTAPDATGVFKHLGDPWHDFVFNYQTLLTGVAAVAAAFFTIHQMTLIDQQSERRHQELLALSHRVDHLRLERALNPQYSDLVQISQAFLAKQLDRPIFEGKNADERHATWLSAELLPHVEEIIKVIGRKQFRDGAVLFGGVLSARLLVLNEAVKALQPRLSYHRNIVDEPYESEEQYEDYRHYIFDEFRDEKGTIFSQMAALTDVLPLVIREVEKLAKELEVRIGIVDHDGSITPLQRRA</sequence>
<keyword evidence="1" id="KW-0472">Membrane</keyword>
<keyword evidence="1" id="KW-1133">Transmembrane helix</keyword>
<dbReference type="RefSeq" id="WP_183924569.1">
    <property type="nucleotide sequence ID" value="NZ_JACIGM010000003.1"/>
</dbReference>
<name>A0A7W6WDS4_9HYPH</name>
<gene>
    <name evidence="2" type="ORF">GGE12_001855</name>
</gene>
<proteinExistence type="predicted"/>
<comment type="caution">
    <text evidence="2">The sequence shown here is derived from an EMBL/GenBank/DDBJ whole genome shotgun (WGS) entry which is preliminary data.</text>
</comment>
<organism evidence="2 3">
    <name type="scientific">Rhizobium mongolense</name>
    <dbReference type="NCBI Taxonomy" id="57676"/>
    <lineage>
        <taxon>Bacteria</taxon>
        <taxon>Pseudomonadati</taxon>
        <taxon>Pseudomonadota</taxon>
        <taxon>Alphaproteobacteria</taxon>
        <taxon>Hyphomicrobiales</taxon>
        <taxon>Rhizobiaceae</taxon>
        <taxon>Rhizobium/Agrobacterium group</taxon>
        <taxon>Rhizobium</taxon>
    </lineage>
</organism>
<dbReference type="EMBL" id="JACIGM010000003">
    <property type="protein sequence ID" value="MBB4274100.1"/>
    <property type="molecule type" value="Genomic_DNA"/>
</dbReference>
<protein>
    <submittedName>
        <fullName evidence="2">Uncharacterized protein</fullName>
    </submittedName>
</protein>
<accession>A0A7W6WDS4</accession>